<dbReference type="Pfam" id="PF05235">
    <property type="entry name" value="CHAD"/>
    <property type="match status" value="1"/>
</dbReference>
<dbReference type="SMART" id="SM00880">
    <property type="entry name" value="CHAD"/>
    <property type="match status" value="1"/>
</dbReference>
<dbReference type="InterPro" id="IPR038186">
    <property type="entry name" value="CHAD_dom_sf"/>
</dbReference>
<dbReference type="Proteomes" id="UP000318878">
    <property type="component" value="Unassembled WGS sequence"/>
</dbReference>
<evidence type="ECO:0000313" key="3">
    <source>
        <dbReference type="Proteomes" id="UP000318878"/>
    </source>
</evidence>
<feature type="domain" description="CHAD" evidence="1">
    <location>
        <begin position="32"/>
        <end position="310"/>
    </location>
</feature>
<evidence type="ECO:0000313" key="2">
    <source>
        <dbReference type="EMBL" id="TWT34208.1"/>
    </source>
</evidence>
<keyword evidence="3" id="KW-1185">Reference proteome</keyword>
<dbReference type="PROSITE" id="PS51708">
    <property type="entry name" value="CHAD"/>
    <property type="match status" value="1"/>
</dbReference>
<dbReference type="RefSeq" id="WP_146430235.1">
    <property type="nucleotide sequence ID" value="NZ_SJPF01000002.1"/>
</dbReference>
<accession>A0A5C5V6L6</accession>
<evidence type="ECO:0000259" key="1">
    <source>
        <dbReference type="PROSITE" id="PS51708"/>
    </source>
</evidence>
<name>A0A5C5V6L6_9BACT</name>
<dbReference type="InterPro" id="IPR007899">
    <property type="entry name" value="CHAD_dom"/>
</dbReference>
<organism evidence="2 3">
    <name type="scientific">Blastopirellula retiformator</name>
    <dbReference type="NCBI Taxonomy" id="2527970"/>
    <lineage>
        <taxon>Bacteria</taxon>
        <taxon>Pseudomonadati</taxon>
        <taxon>Planctomycetota</taxon>
        <taxon>Planctomycetia</taxon>
        <taxon>Pirellulales</taxon>
        <taxon>Pirellulaceae</taxon>
        <taxon>Blastopirellula</taxon>
    </lineage>
</organism>
<dbReference type="PANTHER" id="PTHR39339:SF1">
    <property type="entry name" value="CHAD DOMAIN-CONTAINING PROTEIN"/>
    <property type="match status" value="1"/>
</dbReference>
<dbReference type="OrthoDB" id="250924at2"/>
<dbReference type="PANTHER" id="PTHR39339">
    <property type="entry name" value="SLR1444 PROTEIN"/>
    <property type="match status" value="1"/>
</dbReference>
<protein>
    <submittedName>
        <fullName evidence="2">CHAD domain protein</fullName>
    </submittedName>
</protein>
<reference evidence="2 3" key="1">
    <citation type="submission" date="2019-02" db="EMBL/GenBank/DDBJ databases">
        <title>Deep-cultivation of Planctomycetes and their phenomic and genomic characterization uncovers novel biology.</title>
        <authorList>
            <person name="Wiegand S."/>
            <person name="Jogler M."/>
            <person name="Boedeker C."/>
            <person name="Pinto D."/>
            <person name="Vollmers J."/>
            <person name="Rivas-Marin E."/>
            <person name="Kohn T."/>
            <person name="Peeters S.H."/>
            <person name="Heuer A."/>
            <person name="Rast P."/>
            <person name="Oberbeckmann S."/>
            <person name="Bunk B."/>
            <person name="Jeske O."/>
            <person name="Meyerdierks A."/>
            <person name="Storesund J.E."/>
            <person name="Kallscheuer N."/>
            <person name="Luecker S."/>
            <person name="Lage O.M."/>
            <person name="Pohl T."/>
            <person name="Merkel B.J."/>
            <person name="Hornburger P."/>
            <person name="Mueller R.-W."/>
            <person name="Bruemmer F."/>
            <person name="Labrenz M."/>
            <person name="Spormann A.M."/>
            <person name="Op Den Camp H."/>
            <person name="Overmann J."/>
            <person name="Amann R."/>
            <person name="Jetten M.S.M."/>
            <person name="Mascher T."/>
            <person name="Medema M.H."/>
            <person name="Devos D.P."/>
            <person name="Kaster A.-K."/>
            <person name="Ovreas L."/>
            <person name="Rohde M."/>
            <person name="Galperin M.Y."/>
            <person name="Jogler C."/>
        </authorList>
    </citation>
    <scope>NUCLEOTIDE SEQUENCE [LARGE SCALE GENOMIC DNA]</scope>
    <source>
        <strain evidence="2 3">Enr8</strain>
    </source>
</reference>
<proteinExistence type="predicted"/>
<dbReference type="EMBL" id="SJPF01000002">
    <property type="protein sequence ID" value="TWT34208.1"/>
    <property type="molecule type" value="Genomic_DNA"/>
</dbReference>
<gene>
    <name evidence="2" type="ORF">Enr8_16020</name>
</gene>
<dbReference type="AlphaFoldDB" id="A0A5C5V6L6"/>
<dbReference type="Gene3D" id="1.40.20.10">
    <property type="entry name" value="CHAD domain"/>
    <property type="match status" value="1"/>
</dbReference>
<sequence>MRRKTSFGQCKCGGVGTLTIKKAKWLDGVKPNALISEVAQTALGERLGLVAYYLPLAAKRSDENIEYVHQLRVSVRRSQAALELFQPLAPMRRSEKLRKRLKKIRRAAGDARDLDVLIERIAAQKNKGQKASTQRTLKYLQSLRKEAQAPLVETAEWASRKRLPQKFEGFVPRMRWRDTGAEETLEKIGPLFLDPIVLQFFYQAEQTLAAPDTLHQLRIEAKRLRYAMELMAAAFESGFREELYPYFEKVQDRLGEINDHATAAAKIGAWAKQTTDPDVALFLQAAIAQEDEAYREESGGFHDWWTTDLISNLKQRFDRYLRVSDD</sequence>
<comment type="caution">
    <text evidence="2">The sequence shown here is derived from an EMBL/GenBank/DDBJ whole genome shotgun (WGS) entry which is preliminary data.</text>
</comment>